<gene>
    <name evidence="1" type="ORF">GCM10009839_14000</name>
</gene>
<dbReference type="EMBL" id="BAAAQN010000006">
    <property type="protein sequence ID" value="GAA2018928.1"/>
    <property type="molecule type" value="Genomic_DNA"/>
</dbReference>
<dbReference type="Proteomes" id="UP001500751">
    <property type="component" value="Unassembled WGS sequence"/>
</dbReference>
<name>A0ABP5F9G0_9ACTN</name>
<sequence>MTRIKNSVKRHVEGVGLYIHEELDDGREVVTLNMNGVRVGYAVLTSSSSHWSAHHHKRGRVFATNLGLFEGIDDAILAIMQNLSDDDLRW</sequence>
<keyword evidence="2" id="KW-1185">Reference proteome</keyword>
<evidence type="ECO:0000313" key="2">
    <source>
        <dbReference type="Proteomes" id="UP001500751"/>
    </source>
</evidence>
<organism evidence="1 2">
    <name type="scientific">Catenulispora yoronensis</name>
    <dbReference type="NCBI Taxonomy" id="450799"/>
    <lineage>
        <taxon>Bacteria</taxon>
        <taxon>Bacillati</taxon>
        <taxon>Actinomycetota</taxon>
        <taxon>Actinomycetes</taxon>
        <taxon>Catenulisporales</taxon>
        <taxon>Catenulisporaceae</taxon>
        <taxon>Catenulispora</taxon>
    </lineage>
</organism>
<accession>A0ABP5F9G0</accession>
<protein>
    <submittedName>
        <fullName evidence="1">Uncharacterized protein</fullName>
    </submittedName>
</protein>
<evidence type="ECO:0000313" key="1">
    <source>
        <dbReference type="EMBL" id="GAA2018928.1"/>
    </source>
</evidence>
<comment type="caution">
    <text evidence="1">The sequence shown here is derived from an EMBL/GenBank/DDBJ whole genome shotgun (WGS) entry which is preliminary data.</text>
</comment>
<reference evidence="2" key="1">
    <citation type="journal article" date="2019" name="Int. J. Syst. Evol. Microbiol.">
        <title>The Global Catalogue of Microorganisms (GCM) 10K type strain sequencing project: providing services to taxonomists for standard genome sequencing and annotation.</title>
        <authorList>
            <consortium name="The Broad Institute Genomics Platform"/>
            <consortium name="The Broad Institute Genome Sequencing Center for Infectious Disease"/>
            <person name="Wu L."/>
            <person name="Ma J."/>
        </authorList>
    </citation>
    <scope>NUCLEOTIDE SEQUENCE [LARGE SCALE GENOMIC DNA]</scope>
    <source>
        <strain evidence="2">JCM 16014</strain>
    </source>
</reference>
<proteinExistence type="predicted"/>